<evidence type="ECO:0000313" key="6">
    <source>
        <dbReference type="EMBL" id="ASU78187.1"/>
    </source>
</evidence>
<feature type="region of interest" description="Disordered" evidence="4">
    <location>
        <begin position="211"/>
        <end position="231"/>
    </location>
</feature>
<dbReference type="HAMAP" id="MF_01077">
    <property type="entry name" value="RimP"/>
    <property type="match status" value="1"/>
</dbReference>
<evidence type="ECO:0000256" key="2">
    <source>
        <dbReference type="ARBA" id="ARBA00022517"/>
    </source>
</evidence>
<accession>A0A223RQU5</accession>
<dbReference type="GO" id="GO:0005829">
    <property type="term" value="C:cytosol"/>
    <property type="evidence" value="ECO:0007669"/>
    <property type="project" value="TreeGrafter"/>
</dbReference>
<dbReference type="InterPro" id="IPR003728">
    <property type="entry name" value="Ribosome_maturation_RimP"/>
</dbReference>
<dbReference type="EMBL" id="CP022752">
    <property type="protein sequence ID" value="ASU78187.1"/>
    <property type="molecule type" value="Genomic_DNA"/>
</dbReference>
<dbReference type="GO" id="GO:0006412">
    <property type="term" value="P:translation"/>
    <property type="evidence" value="ECO:0007669"/>
    <property type="project" value="TreeGrafter"/>
</dbReference>
<dbReference type="Proteomes" id="UP000215043">
    <property type="component" value="Chromosome"/>
</dbReference>
<comment type="similarity">
    <text evidence="3">Belongs to the RimP family.</text>
</comment>
<dbReference type="PANTHER" id="PTHR33867">
    <property type="entry name" value="RIBOSOME MATURATION FACTOR RIMP"/>
    <property type="match status" value="1"/>
</dbReference>
<dbReference type="KEGG" id="aey:CDG81_07600"/>
<feature type="domain" description="Ribosome maturation factor RimP N-terminal" evidence="5">
    <location>
        <begin position="63"/>
        <end position="135"/>
    </location>
</feature>
<reference evidence="6 7" key="1">
    <citation type="submission" date="2017-08" db="EMBL/GenBank/DDBJ databases">
        <title>The complete genome sequence of moderately halophilic actinomycete Actinopolyspora erythraea YIM 90600, the producer of novel erythromycin, novel actinopolysporins A-C and tubercidin.</title>
        <authorList>
            <person name="Yin M."/>
            <person name="Tang S."/>
        </authorList>
    </citation>
    <scope>NUCLEOTIDE SEQUENCE [LARGE SCALE GENOMIC DNA]</scope>
    <source>
        <strain evidence="6 7">YIM 90600</strain>
    </source>
</reference>
<organism evidence="6 7">
    <name type="scientific">Actinopolyspora erythraea</name>
    <dbReference type="NCBI Taxonomy" id="414996"/>
    <lineage>
        <taxon>Bacteria</taxon>
        <taxon>Bacillati</taxon>
        <taxon>Actinomycetota</taxon>
        <taxon>Actinomycetes</taxon>
        <taxon>Actinopolysporales</taxon>
        <taxon>Actinopolysporaceae</taxon>
        <taxon>Actinopolyspora</taxon>
    </lineage>
</organism>
<sequence length="231" mass="25211">MPRSSVLSGPWCFAAPAKPAASVRRKITRRRVHRTTSTAADIWSANVPSPPRDEIVARLTPTVSQAVAEVGFDLEDLDIQQAGRRRLVKVIIDADEGVALDDIAEVSRALSKVLDEHDHVLAGPYTLEVTSPGVDRPLTKQRHWRRARNRLARIRTVGGEELLGRVGPASESGVLVLAGGRVRRLIYGDIERAVVEVEFQQPPAEELVKLDRAADVAADDGGDGNDTEEPR</sequence>
<evidence type="ECO:0000256" key="1">
    <source>
        <dbReference type="ARBA" id="ARBA00022490"/>
    </source>
</evidence>
<dbReference type="Gene3D" id="3.30.300.70">
    <property type="entry name" value="RimP-like superfamily, N-terminal"/>
    <property type="match status" value="1"/>
</dbReference>
<evidence type="ECO:0000313" key="7">
    <source>
        <dbReference type="Proteomes" id="UP000215043"/>
    </source>
</evidence>
<dbReference type="AlphaFoldDB" id="A0A223RQU5"/>
<name>A0A223RQU5_9ACTN</name>
<comment type="subcellular location">
    <subcellularLocation>
        <location evidence="3">Cytoplasm</location>
    </subcellularLocation>
</comment>
<evidence type="ECO:0000256" key="3">
    <source>
        <dbReference type="HAMAP-Rule" id="MF_01077"/>
    </source>
</evidence>
<dbReference type="InterPro" id="IPR035956">
    <property type="entry name" value="RimP_N_sf"/>
</dbReference>
<dbReference type="PANTHER" id="PTHR33867:SF1">
    <property type="entry name" value="RIBOSOME MATURATION FACTOR RIMP"/>
    <property type="match status" value="1"/>
</dbReference>
<dbReference type="OrthoDB" id="9805006at2"/>
<evidence type="ECO:0000256" key="4">
    <source>
        <dbReference type="SAM" id="MobiDB-lite"/>
    </source>
</evidence>
<keyword evidence="2 3" id="KW-0690">Ribosome biogenesis</keyword>
<protein>
    <recommendedName>
        <fullName evidence="3">Ribosome maturation factor RimP</fullName>
    </recommendedName>
</protein>
<feature type="compositionally biased region" description="Acidic residues" evidence="4">
    <location>
        <begin position="217"/>
        <end position="231"/>
    </location>
</feature>
<dbReference type="InterPro" id="IPR028989">
    <property type="entry name" value="RimP_N"/>
</dbReference>
<proteinExistence type="inferred from homology"/>
<dbReference type="SUPFAM" id="SSF75420">
    <property type="entry name" value="YhbC-like, N-terminal domain"/>
    <property type="match status" value="1"/>
</dbReference>
<dbReference type="GO" id="GO:0000028">
    <property type="term" value="P:ribosomal small subunit assembly"/>
    <property type="evidence" value="ECO:0007669"/>
    <property type="project" value="TreeGrafter"/>
</dbReference>
<dbReference type="NCBIfam" id="NF000930">
    <property type="entry name" value="PRK00092.2-2"/>
    <property type="match status" value="1"/>
</dbReference>
<comment type="function">
    <text evidence="3">Required for maturation of 30S ribosomal subunits.</text>
</comment>
<dbReference type="InterPro" id="IPR028998">
    <property type="entry name" value="RimP_C"/>
</dbReference>
<dbReference type="CDD" id="cd01734">
    <property type="entry name" value="YlxS_C"/>
    <property type="match status" value="1"/>
</dbReference>
<evidence type="ECO:0000259" key="5">
    <source>
        <dbReference type="Pfam" id="PF02576"/>
    </source>
</evidence>
<keyword evidence="1 3" id="KW-0963">Cytoplasm</keyword>
<gene>
    <name evidence="3" type="primary">rimP</name>
    <name evidence="6" type="ORF">CDG81_07600</name>
</gene>
<dbReference type="Pfam" id="PF02576">
    <property type="entry name" value="RimP_N"/>
    <property type="match status" value="1"/>
</dbReference>